<comment type="caution">
    <text evidence="2">The sequence shown here is derived from an EMBL/GenBank/DDBJ whole genome shotgun (WGS) entry which is preliminary data.</text>
</comment>
<evidence type="ECO:0000313" key="3">
    <source>
        <dbReference type="Proteomes" id="UP001589692"/>
    </source>
</evidence>
<dbReference type="EMBL" id="JBHMAA010000015">
    <property type="protein sequence ID" value="MFB9950042.1"/>
    <property type="molecule type" value="Genomic_DNA"/>
</dbReference>
<keyword evidence="1" id="KW-0175">Coiled coil</keyword>
<gene>
    <name evidence="2" type="ORF">ACFFP0_14360</name>
</gene>
<sequence length="96" mass="10893">MEQMKKTFRDLSVDEREEIFVDIAQVLEGTAQEAFVEGNRDFAALSSNMAEAIRINANELAREDLDMAEQMLQQASAMISQFNAAHPYRMVSRAIH</sequence>
<protein>
    <submittedName>
        <fullName evidence="2">Uncharacterized protein</fullName>
    </submittedName>
</protein>
<dbReference type="Proteomes" id="UP001589692">
    <property type="component" value="Unassembled WGS sequence"/>
</dbReference>
<organism evidence="2 3">
    <name type="scientific">Rhizobium puerariae</name>
    <dbReference type="NCBI Taxonomy" id="1585791"/>
    <lineage>
        <taxon>Bacteria</taxon>
        <taxon>Pseudomonadati</taxon>
        <taxon>Pseudomonadota</taxon>
        <taxon>Alphaproteobacteria</taxon>
        <taxon>Hyphomicrobiales</taxon>
        <taxon>Rhizobiaceae</taxon>
        <taxon>Rhizobium/Agrobacterium group</taxon>
        <taxon>Rhizobium</taxon>
    </lineage>
</organism>
<reference evidence="2 3" key="1">
    <citation type="submission" date="2024-09" db="EMBL/GenBank/DDBJ databases">
        <authorList>
            <person name="Sun Q."/>
            <person name="Mori K."/>
        </authorList>
    </citation>
    <scope>NUCLEOTIDE SEQUENCE [LARGE SCALE GENOMIC DNA]</scope>
    <source>
        <strain evidence="2 3">TBRC 4938</strain>
    </source>
</reference>
<evidence type="ECO:0000256" key="1">
    <source>
        <dbReference type="SAM" id="Coils"/>
    </source>
</evidence>
<evidence type="ECO:0000313" key="2">
    <source>
        <dbReference type="EMBL" id="MFB9950042.1"/>
    </source>
</evidence>
<feature type="coiled-coil region" evidence="1">
    <location>
        <begin position="58"/>
        <end position="85"/>
    </location>
</feature>
<dbReference type="RefSeq" id="WP_377261825.1">
    <property type="nucleotide sequence ID" value="NZ_JBHMAA010000015.1"/>
</dbReference>
<accession>A0ABV6AHE1</accession>
<name>A0ABV6AHE1_9HYPH</name>
<keyword evidence="3" id="KW-1185">Reference proteome</keyword>
<proteinExistence type="predicted"/>